<proteinExistence type="predicted"/>
<dbReference type="PANTHER" id="PTHR46246:SF1">
    <property type="entry name" value="GUANOSINE-3',5'-BIS(DIPHOSPHATE) 3'-PYROPHOSPHOHYDROLASE MESH1"/>
    <property type="match status" value="1"/>
</dbReference>
<evidence type="ECO:0000313" key="2">
    <source>
        <dbReference type="Proteomes" id="UP001285244"/>
    </source>
</evidence>
<organism evidence="1 2">
    <name type="scientific">Absicoccus intestinalis</name>
    <dbReference type="NCBI Taxonomy" id="2926319"/>
    <lineage>
        <taxon>Bacteria</taxon>
        <taxon>Bacillati</taxon>
        <taxon>Bacillota</taxon>
        <taxon>Erysipelotrichia</taxon>
        <taxon>Erysipelotrichales</taxon>
        <taxon>Erysipelotrichaceae</taxon>
        <taxon>Absicoccus</taxon>
    </lineage>
</organism>
<name>A0ABU4WJP2_9FIRM</name>
<dbReference type="Pfam" id="PF13328">
    <property type="entry name" value="HD_4"/>
    <property type="match status" value="1"/>
</dbReference>
<dbReference type="Proteomes" id="UP001285244">
    <property type="component" value="Unassembled WGS sequence"/>
</dbReference>
<keyword evidence="2" id="KW-1185">Reference proteome</keyword>
<dbReference type="RefSeq" id="WP_320325100.1">
    <property type="nucleotide sequence ID" value="NZ_JALBUS010000003.1"/>
</dbReference>
<dbReference type="PANTHER" id="PTHR46246">
    <property type="entry name" value="GUANOSINE-3',5'-BIS(DIPHOSPHATE) 3'-PYROPHOSPHOHYDROLASE MESH1"/>
    <property type="match status" value="1"/>
</dbReference>
<evidence type="ECO:0000313" key="1">
    <source>
        <dbReference type="EMBL" id="MDX8416782.1"/>
    </source>
</evidence>
<comment type="caution">
    <text evidence="1">The sequence shown here is derived from an EMBL/GenBank/DDBJ whole genome shotgun (WGS) entry which is preliminary data.</text>
</comment>
<sequence>MIYTQLIRKALMIAYQAHKDQVDKAGKPYIFHPLHVAEQMDDEYTCCVALLHDTVEDTDVTIEDIRDLFPKEVADAIARLTHDKHVPYMEYVKKIKVDPIARKVKLADLKHNMDVHRFCDVPLTNQEKETIQARILTKYQPAFAYLSK</sequence>
<dbReference type="InterPro" id="IPR052194">
    <property type="entry name" value="MESH1"/>
</dbReference>
<reference evidence="1 2" key="1">
    <citation type="submission" date="2022-03" db="EMBL/GenBank/DDBJ databases">
        <title>Novel taxa within the pig intestine.</title>
        <authorList>
            <person name="Wylensek D."/>
            <person name="Bishof K."/>
            <person name="Afrizal A."/>
            <person name="Clavel T."/>
        </authorList>
    </citation>
    <scope>NUCLEOTIDE SEQUENCE [LARGE SCALE GENOMIC DNA]</scope>
    <source>
        <strain evidence="1 2">Cla-KB-P134</strain>
    </source>
</reference>
<dbReference type="SUPFAM" id="SSF109604">
    <property type="entry name" value="HD-domain/PDEase-like"/>
    <property type="match status" value="1"/>
</dbReference>
<gene>
    <name evidence="1" type="ORF">MOZ64_02835</name>
</gene>
<dbReference type="EMBL" id="JALBUS010000003">
    <property type="protein sequence ID" value="MDX8416782.1"/>
    <property type="molecule type" value="Genomic_DNA"/>
</dbReference>
<protein>
    <submittedName>
        <fullName evidence="1">HD domain-containing protein</fullName>
    </submittedName>
</protein>
<dbReference type="Gene3D" id="1.10.3210.10">
    <property type="entry name" value="Hypothetical protein af1432"/>
    <property type="match status" value="1"/>
</dbReference>
<accession>A0ABU4WJP2</accession>